<keyword evidence="4" id="KW-1185">Reference proteome</keyword>
<dbReference type="Proteomes" id="UP001422759">
    <property type="component" value="Unassembled WGS sequence"/>
</dbReference>
<comment type="caution">
    <text evidence="3">The sequence shown here is derived from an EMBL/GenBank/DDBJ whole genome shotgun (WGS) entry which is preliminary data.</text>
</comment>
<protein>
    <recommendedName>
        <fullName evidence="5">DUF1003 domain-containing protein</fullName>
    </recommendedName>
</protein>
<evidence type="ECO:0000313" key="3">
    <source>
        <dbReference type="EMBL" id="GAA2137713.1"/>
    </source>
</evidence>
<dbReference type="EMBL" id="BAAANT010000008">
    <property type="protein sequence ID" value="GAA2137713.1"/>
    <property type="molecule type" value="Genomic_DNA"/>
</dbReference>
<organism evidence="3 4">
    <name type="scientific">Kitasatospora kazusensis</name>
    <dbReference type="NCBI Taxonomy" id="407974"/>
    <lineage>
        <taxon>Bacteria</taxon>
        <taxon>Bacillati</taxon>
        <taxon>Actinomycetota</taxon>
        <taxon>Actinomycetes</taxon>
        <taxon>Kitasatosporales</taxon>
        <taxon>Streptomycetaceae</taxon>
        <taxon>Kitasatospora</taxon>
    </lineage>
</organism>
<proteinExistence type="predicted"/>
<name>A0ABP5KZB7_9ACTN</name>
<feature type="region of interest" description="Disordered" evidence="1">
    <location>
        <begin position="153"/>
        <end position="173"/>
    </location>
</feature>
<gene>
    <name evidence="3" type="ORF">GCM10009760_18420</name>
</gene>
<keyword evidence="2" id="KW-0472">Membrane</keyword>
<accession>A0ABP5KZB7</accession>
<feature type="transmembrane region" description="Helical" evidence="2">
    <location>
        <begin position="24"/>
        <end position="41"/>
    </location>
</feature>
<sequence length="173" mass="18056">MSRLSVLDDKVAARATKAFGSMPAFYLLTLYGLLPLALPSAQDTLLYWSNCVQLISLPLLMVGQNVLGRAAEQRAAETHDAVLDELALLRALVAQQAEQPPAPATANPTTPKGSAMPDRPVDPHLDQAAQAAALTETHNGPTEPGEQRLLAAQFGAPNSAGVYGAPAPEGNPA</sequence>
<evidence type="ECO:0000313" key="4">
    <source>
        <dbReference type="Proteomes" id="UP001422759"/>
    </source>
</evidence>
<feature type="region of interest" description="Disordered" evidence="1">
    <location>
        <begin position="97"/>
        <end position="124"/>
    </location>
</feature>
<feature type="compositionally biased region" description="Low complexity" evidence="1">
    <location>
        <begin position="97"/>
        <end position="111"/>
    </location>
</feature>
<feature type="transmembrane region" description="Helical" evidence="2">
    <location>
        <begin position="47"/>
        <end position="67"/>
    </location>
</feature>
<evidence type="ECO:0000256" key="1">
    <source>
        <dbReference type="SAM" id="MobiDB-lite"/>
    </source>
</evidence>
<evidence type="ECO:0008006" key="5">
    <source>
        <dbReference type="Google" id="ProtNLM"/>
    </source>
</evidence>
<dbReference type="RefSeq" id="WP_344462732.1">
    <property type="nucleotide sequence ID" value="NZ_BAAANT010000008.1"/>
</dbReference>
<keyword evidence="2" id="KW-1133">Transmembrane helix</keyword>
<keyword evidence="2" id="KW-0812">Transmembrane</keyword>
<reference evidence="4" key="1">
    <citation type="journal article" date="2019" name="Int. J. Syst. Evol. Microbiol.">
        <title>The Global Catalogue of Microorganisms (GCM) 10K type strain sequencing project: providing services to taxonomists for standard genome sequencing and annotation.</title>
        <authorList>
            <consortium name="The Broad Institute Genomics Platform"/>
            <consortium name="The Broad Institute Genome Sequencing Center for Infectious Disease"/>
            <person name="Wu L."/>
            <person name="Ma J."/>
        </authorList>
    </citation>
    <scope>NUCLEOTIDE SEQUENCE [LARGE SCALE GENOMIC DNA]</scope>
    <source>
        <strain evidence="4">JCM 14560</strain>
    </source>
</reference>
<evidence type="ECO:0000256" key="2">
    <source>
        <dbReference type="SAM" id="Phobius"/>
    </source>
</evidence>